<dbReference type="InterPro" id="IPR001242">
    <property type="entry name" value="Condensation_dom"/>
</dbReference>
<proteinExistence type="inferred from homology"/>
<dbReference type="PANTHER" id="PTHR45527:SF1">
    <property type="entry name" value="FATTY ACID SYNTHASE"/>
    <property type="match status" value="1"/>
</dbReference>
<dbReference type="PATRIC" id="fig|388467.6.peg.2166"/>
<dbReference type="Proteomes" id="UP000027395">
    <property type="component" value="Chromosome"/>
</dbReference>
<dbReference type="HOGENOM" id="CLU_000022_0_12_3"/>
<dbReference type="FunFam" id="3.40.50.12780:FF:000012">
    <property type="entry name" value="Non-ribosomal peptide synthetase"/>
    <property type="match status" value="1"/>
</dbReference>
<dbReference type="Gene3D" id="3.40.50.980">
    <property type="match status" value="2"/>
</dbReference>
<dbReference type="InterPro" id="IPR020845">
    <property type="entry name" value="AMP-binding_CS"/>
</dbReference>
<comment type="similarity">
    <text evidence="2">Belongs to the ATP-dependent AMP-binding enzyme family.</text>
</comment>
<dbReference type="eggNOG" id="COG1020">
    <property type="taxonomic scope" value="Bacteria"/>
</dbReference>
<dbReference type="RefSeq" id="WP_042154171.1">
    <property type="nucleotide sequence ID" value="NZ_CM002803.1"/>
</dbReference>
<dbReference type="PROSITE" id="PS00455">
    <property type="entry name" value="AMP_BINDING"/>
    <property type="match status" value="2"/>
</dbReference>
<dbReference type="EMBL" id="CM002803">
    <property type="protein sequence ID" value="KEI67166.1"/>
    <property type="molecule type" value="Genomic_DNA"/>
</dbReference>
<dbReference type="FunFam" id="1.10.1200.10:FF:000005">
    <property type="entry name" value="Nonribosomal peptide synthetase 1"/>
    <property type="match status" value="1"/>
</dbReference>
<comment type="cofactor">
    <cofactor evidence="1">
        <name>pantetheine 4'-phosphate</name>
        <dbReference type="ChEBI" id="CHEBI:47942"/>
    </cofactor>
</comment>
<dbReference type="Pfam" id="PF13193">
    <property type="entry name" value="AMP-binding_C"/>
    <property type="match status" value="1"/>
</dbReference>
<dbReference type="Gene3D" id="2.30.38.10">
    <property type="entry name" value="Luciferase, Domain 3"/>
    <property type="match status" value="1"/>
</dbReference>
<dbReference type="Gene3D" id="1.10.1200.10">
    <property type="entry name" value="ACP-like"/>
    <property type="match status" value="2"/>
</dbReference>
<dbReference type="FunFam" id="2.30.38.10:FF:000001">
    <property type="entry name" value="Non-ribosomal peptide synthetase PvdI"/>
    <property type="match status" value="1"/>
</dbReference>
<accession>A0A073CGA4</accession>
<dbReference type="FunFam" id="3.30.300.30:FF:000010">
    <property type="entry name" value="Enterobactin synthetase component F"/>
    <property type="match status" value="1"/>
</dbReference>
<dbReference type="PANTHER" id="PTHR45527">
    <property type="entry name" value="NONRIBOSOMAL PEPTIDE SYNTHETASE"/>
    <property type="match status" value="1"/>
</dbReference>
<dbReference type="SUPFAM" id="SSF47336">
    <property type="entry name" value="ACP-like"/>
    <property type="match status" value="2"/>
</dbReference>
<dbReference type="InterPro" id="IPR045851">
    <property type="entry name" value="AMP-bd_C_sf"/>
</dbReference>
<name>A0A073CGA4_PLAA1</name>
<feature type="domain" description="Carrier" evidence="5">
    <location>
        <begin position="982"/>
        <end position="1057"/>
    </location>
</feature>
<dbReference type="GO" id="GO:0044550">
    <property type="term" value="P:secondary metabolite biosynthetic process"/>
    <property type="evidence" value="ECO:0007669"/>
    <property type="project" value="UniProtKB-ARBA"/>
</dbReference>
<dbReference type="InterPro" id="IPR025110">
    <property type="entry name" value="AMP-bd_C"/>
</dbReference>
<dbReference type="NCBIfam" id="TIGR01733">
    <property type="entry name" value="AA-adenyl-dom"/>
    <property type="match status" value="1"/>
</dbReference>
<dbReference type="GO" id="GO:0008610">
    <property type="term" value="P:lipid biosynthetic process"/>
    <property type="evidence" value="ECO:0007669"/>
    <property type="project" value="UniProtKB-ARBA"/>
</dbReference>
<dbReference type="Pfam" id="PF00501">
    <property type="entry name" value="AMP-binding"/>
    <property type="match status" value="2"/>
</dbReference>
<dbReference type="CDD" id="cd05930">
    <property type="entry name" value="A_NRPS"/>
    <property type="match status" value="2"/>
</dbReference>
<dbReference type="InterPro" id="IPR009081">
    <property type="entry name" value="PP-bd_ACP"/>
</dbReference>
<dbReference type="PROSITE" id="PS00012">
    <property type="entry name" value="PHOSPHOPANTETHEINE"/>
    <property type="match status" value="2"/>
</dbReference>
<dbReference type="InterPro" id="IPR020806">
    <property type="entry name" value="PKS_PP-bd"/>
</dbReference>
<dbReference type="Gene3D" id="3.40.50.12780">
    <property type="entry name" value="N-terminal domain of ligase-like"/>
    <property type="match status" value="1"/>
</dbReference>
<gene>
    <name evidence="6" type="primary">mcyB</name>
    <name evidence="6" type="ORF">A19Y_2222</name>
</gene>
<keyword evidence="7" id="KW-1185">Reference proteome</keyword>
<dbReference type="InterPro" id="IPR000873">
    <property type="entry name" value="AMP-dep_synth/lig_dom"/>
</dbReference>
<dbReference type="SUPFAM" id="SSF56801">
    <property type="entry name" value="Acetyl-CoA synthetase-like"/>
    <property type="match status" value="2"/>
</dbReference>
<dbReference type="Pfam" id="PF00668">
    <property type="entry name" value="Condensation"/>
    <property type="match status" value="2"/>
</dbReference>
<dbReference type="GO" id="GO:0003824">
    <property type="term" value="F:catalytic activity"/>
    <property type="evidence" value="ECO:0007669"/>
    <property type="project" value="InterPro"/>
</dbReference>
<dbReference type="STRING" id="388467.A19Y_2222"/>
<dbReference type="Pfam" id="PF00550">
    <property type="entry name" value="PP-binding"/>
    <property type="match status" value="2"/>
</dbReference>
<organism evidence="6 7">
    <name type="scientific">Planktothrix agardhii (strain NIVA-CYA 126/8)</name>
    <dbReference type="NCBI Taxonomy" id="388467"/>
    <lineage>
        <taxon>Bacteria</taxon>
        <taxon>Bacillati</taxon>
        <taxon>Cyanobacteriota</taxon>
        <taxon>Cyanophyceae</taxon>
        <taxon>Oscillatoriophycideae</taxon>
        <taxon>Oscillatoriales</taxon>
        <taxon>Microcoleaceae</taxon>
        <taxon>Planktothrix</taxon>
    </lineage>
</organism>
<evidence type="ECO:0000313" key="6">
    <source>
        <dbReference type="EMBL" id="KEI67166.1"/>
    </source>
</evidence>
<dbReference type="InterPro" id="IPR006162">
    <property type="entry name" value="Ppantetheine_attach_site"/>
</dbReference>
<dbReference type="InterPro" id="IPR036736">
    <property type="entry name" value="ACP-like_sf"/>
</dbReference>
<evidence type="ECO:0000256" key="1">
    <source>
        <dbReference type="ARBA" id="ARBA00001957"/>
    </source>
</evidence>
<evidence type="ECO:0000256" key="2">
    <source>
        <dbReference type="ARBA" id="ARBA00006432"/>
    </source>
</evidence>
<dbReference type="FunFam" id="3.40.50.980:FF:000001">
    <property type="entry name" value="Non-ribosomal peptide synthetase"/>
    <property type="match status" value="1"/>
</dbReference>
<evidence type="ECO:0000259" key="5">
    <source>
        <dbReference type="PROSITE" id="PS50075"/>
    </source>
</evidence>
<dbReference type="GO" id="GO:0005737">
    <property type="term" value="C:cytoplasm"/>
    <property type="evidence" value="ECO:0007669"/>
    <property type="project" value="TreeGrafter"/>
</dbReference>
<dbReference type="InterPro" id="IPR042099">
    <property type="entry name" value="ANL_N_sf"/>
</dbReference>
<dbReference type="Gene3D" id="3.30.300.30">
    <property type="match status" value="2"/>
</dbReference>
<dbReference type="Gene3D" id="3.30.559.30">
    <property type="entry name" value="Nonribosomal peptide synthetase, condensation domain"/>
    <property type="match status" value="2"/>
</dbReference>
<keyword evidence="3" id="KW-0596">Phosphopantetheine</keyword>
<dbReference type="SMART" id="SM00823">
    <property type="entry name" value="PKS_PP"/>
    <property type="match status" value="2"/>
</dbReference>
<dbReference type="Gene3D" id="3.30.559.10">
    <property type="entry name" value="Chloramphenicol acetyltransferase-like domain"/>
    <property type="match status" value="2"/>
</dbReference>
<evidence type="ECO:0000256" key="4">
    <source>
        <dbReference type="ARBA" id="ARBA00022553"/>
    </source>
</evidence>
<dbReference type="GO" id="GO:0043041">
    <property type="term" value="P:amino acid activation for nonribosomal peptide biosynthetic process"/>
    <property type="evidence" value="ECO:0007669"/>
    <property type="project" value="TreeGrafter"/>
</dbReference>
<dbReference type="CDD" id="cd19543">
    <property type="entry name" value="DCL_NRPS"/>
    <property type="match status" value="1"/>
</dbReference>
<dbReference type="GO" id="GO:0031177">
    <property type="term" value="F:phosphopantetheine binding"/>
    <property type="evidence" value="ECO:0007669"/>
    <property type="project" value="InterPro"/>
</dbReference>
<dbReference type="NCBIfam" id="NF003417">
    <property type="entry name" value="PRK04813.1"/>
    <property type="match status" value="2"/>
</dbReference>
<keyword evidence="4" id="KW-0597">Phosphoprotein</keyword>
<dbReference type="CDD" id="cd19531">
    <property type="entry name" value="LCL_NRPS-like"/>
    <property type="match status" value="1"/>
</dbReference>
<dbReference type="PROSITE" id="PS50075">
    <property type="entry name" value="CARRIER"/>
    <property type="match status" value="2"/>
</dbReference>
<sequence length="2144" mass="244143">MVAEQSKASHKNVAAIYPLSPMQEGMLFHSLYAPDSGTYCSQTLITLNGELNLGAFKQAWEKVVERHAVLRTLFLWEKRQKTLQIVRKQVDLPWNYSDWQPLSPREQQQQLDALLKDERQRGFALNQAPLMRCHLIQLSQQSYHFLWNRHHILLDGWSGAIIYGEVLQIYQALCQEQNPYLSPARPYEDYIVWLQQQDQSLAENFWRRSLKNFTTPTNLGITRSILVEPQSKPVYQSADLSLSPGLTEKLQTLAQQQNLTLSTLIQAAWAILLSRYSGESEVLFGITVSGRPASLSGIEKMVGLFINTLPLRVTVTESETILPWLEELQQKQAEIQDYAYSSLAEIQRLSDVLPGLPLFESLVIFENYPREERLTDSPQQLSVSGVIDFEETNYPLTVAVIPKQALQFQFSYDVSHFTHESIIRLTGHLETLLTAIAQNPQQSLGQLPLLTAAERHQLLVEWNDTAVDYPQHQCLHHLVEEQVLKTPEAIAVIFEGQELTYQALNERANQLAHYLQEKGVKPEVLVGIYFERSLEAIIGILAILKAGGAYVPLDPTYPRDRLDYMLTDSAVSILLTQQSLVTNLREDLDTLKIESFCLDSDWLILENYSRENPSSSVQSENLAYLIYTSGSTGKPKGVMNLHQGICNNILRTKDSYPTTNRDRLLQISSLAFDASVLDIFWSLSSGMALIIPKPEGTKDLAYLIQLMIEKKVSQVFFVPSLLRLLLQQPNLENCRYLKRVFCGGEALSSELMQQFFQHFNCELHNLYGPTETSVDATCWQCPPRTDDPAIAIGRPIANTQIYILDRHLQPVPVGIVGELHIGGIPLARGYLNQLELTAEKFIPNPFGQGKLYKTGDLVRYLADGNIEYLGRIDNQVKLRGLRIELGEIQTILDSHPQINQSVVIIQTDSEDNQRLVAYVDSQNQALTPKELRQFLQPKLPAYMIPSAFVILPEFPLNANGKVDLKKLPQPNETALVESVYVAPRNPTETILVNIWQEVLSLAKIGINDNFFELGGHSLKAITLVSKIQEKMGIAFAIKQVFSHPTIAEQAGLLTETKNEENLAILPIPHIPDQVKVATSHAQKRFFVLQQMDLNNVAYHITSILKLTGEFAPDKFKQAMQLLIDRHESLRTAFVLTDGEPQQKVLLHRPFSLVFEDWTEEFNAESRILEILQEQRKPFDLEKDPLLRSSLYQLSPQSYILFLEIHHIICDGWSMNLLAKECLGYYQALRQELEPTVEPLPIQYRDYAAWQNNQLKQKDQNKNLDYWRQKLDNGQIPRVHLPTDFLRSPLKSYNGSHLSWILPTEINLQLRKVCQDSKSTLFMALVAAVKVLLYRYSGQQDISIGTEIATRNHPQLQELIGLFLNTLILRDRLDPDQSYQDCLSKIRQTVSEALAHSDYPFDRLLEDLNISREINRTPLFDVLVLLQNFDQTPTIETLNIQSLDSLTPTSKFDLSFVFSENQENIRLDLIYNTDLFQKERMEKCLLHFDKLLTAMLANPEQPIGKISLLSDSETALIEDFIRPIPRLEIRTVLDDFADQVRIQSHLPALVYTEDGLTKQLSYQELDQLTDIWANNLNNLGIEKESICGVSLEGDYRQVIAMLAVFKARGIYLPLRLDEPEERWQRMIVKTSPAIILIAAENLEMIKPRLLVLAKPPNLLVVNHQEIQQYYEWNGTNYQEFSIVENNNRKDLLMPDADDANYIIFTSGSTGEPKAILGSHGSLRHFINWEKIEFGINHNWRCLQIAQINFDPYLRETLVTLCSGGTLYIPDSIDREDLERLLLRLGEWQINLLHTVPSVMRLFLNIGRNLPNANQLLKNLQVLVLGGEPLFVKELCEWHEVFGNQTEFVNIYGASETTFIKHFHRIPKPNNISYARVPGGKTLPDAAFAVIDENRPCAIGEVGEIFVKSPYLTKGYYQDEILTNSVFVPNPLNNGNDLVYRTGDLGRLLPDLTLEVIGRRSDNQIKLNGVRIELGEIEDAVAAIDGVQKALVIADKKEELVTVIAYYQGNNTVNREQISQKLKQVLPTYMQPTFLIQLESFPLLPNGKIHRLALPKPEGNITQSISQPTGFNQQEALLALVWGELLEIEVSDNNQSFFELGGNSLKAMRLVSQIRNQFGVSLRLREIFTHNILKEQAILIQSRQTK</sequence>
<feature type="domain" description="Carrier" evidence="5">
    <location>
        <begin position="2067"/>
        <end position="2142"/>
    </location>
</feature>
<evidence type="ECO:0000256" key="3">
    <source>
        <dbReference type="ARBA" id="ARBA00022450"/>
    </source>
</evidence>
<evidence type="ECO:0000313" key="7">
    <source>
        <dbReference type="Proteomes" id="UP000027395"/>
    </source>
</evidence>
<protein>
    <submittedName>
        <fullName evidence="6">McyB</fullName>
    </submittedName>
</protein>
<dbReference type="InterPro" id="IPR023213">
    <property type="entry name" value="CAT-like_dom_sf"/>
</dbReference>
<dbReference type="SUPFAM" id="SSF52777">
    <property type="entry name" value="CoA-dependent acyltransferases"/>
    <property type="match status" value="4"/>
</dbReference>
<dbReference type="InterPro" id="IPR010071">
    <property type="entry name" value="AA_adenyl_dom"/>
</dbReference>
<reference evidence="6 7" key="1">
    <citation type="journal article" date="2014" name="Appl. Environ. Microbiol.">
        <title>Elucidation of insertion elements encoded on plasmids and in vitro construction of shuttle vectors from the toxic cyanobacterium Planktothrix.</title>
        <authorList>
            <person name="Christiansen G."/>
            <person name="Goesmann A."/>
            <person name="Kurmayer R."/>
        </authorList>
    </citation>
    <scope>NUCLEOTIDE SEQUENCE [LARGE SCALE GENOMIC DNA]</scope>
    <source>
        <strain evidence="6 7">NIVA-CYA 126/8</strain>
    </source>
</reference>